<dbReference type="InterPro" id="IPR000182">
    <property type="entry name" value="GNAT_dom"/>
</dbReference>
<dbReference type="RefSeq" id="WP_101642432.1">
    <property type="nucleotide sequence ID" value="NZ_PGUY01000037.1"/>
</dbReference>
<dbReference type="Pfam" id="PF00583">
    <property type="entry name" value="Acetyltransf_1"/>
    <property type="match status" value="1"/>
</dbReference>
<keyword evidence="3" id="KW-1185">Reference proteome</keyword>
<keyword evidence="2" id="KW-0808">Transferase</keyword>
<evidence type="ECO:0000313" key="3">
    <source>
        <dbReference type="Proteomes" id="UP000234748"/>
    </source>
</evidence>
<feature type="domain" description="N-acetyltransferase" evidence="1">
    <location>
        <begin position="16"/>
        <end position="185"/>
    </location>
</feature>
<dbReference type="PANTHER" id="PTHR43617:SF2">
    <property type="entry name" value="UPF0039 PROTEIN SLL0451"/>
    <property type="match status" value="1"/>
</dbReference>
<sequence length="185" mass="20730">MLIRPAHKKESHLAAILIKEAIKDIAEALTGEKEHSNIVKDLENFYLQEGNRLSYHNCLAAEINGKTAGVLVHYHGSEAAKLDEPISDHLRKKGRAAHIDKEAKETDFYIDTISVNSRYQGRGAGTELIQASLRAAVNYGYAAVSLNVEKENQQAYKLYSRLGFKIEDEVIINGHVYHYLVNRLG</sequence>
<proteinExistence type="predicted"/>
<dbReference type="AlphaFoldDB" id="A0A2N5M5I6"/>
<dbReference type="EMBL" id="PGUY01000037">
    <property type="protein sequence ID" value="PLT29619.1"/>
    <property type="molecule type" value="Genomic_DNA"/>
</dbReference>
<dbReference type="PANTHER" id="PTHR43617">
    <property type="entry name" value="L-AMINO ACID N-ACETYLTRANSFERASE"/>
    <property type="match status" value="1"/>
</dbReference>
<accession>A0A2N5M5I6</accession>
<name>A0A2N5M5I6_9BACI</name>
<evidence type="ECO:0000313" key="2">
    <source>
        <dbReference type="EMBL" id="PLT29619.1"/>
    </source>
</evidence>
<dbReference type="Gene3D" id="3.40.630.30">
    <property type="match status" value="1"/>
</dbReference>
<dbReference type="Proteomes" id="UP000234748">
    <property type="component" value="Unassembled WGS sequence"/>
</dbReference>
<organism evidence="2 3">
    <name type="scientific">Peribacillus deserti</name>
    <dbReference type="NCBI Taxonomy" id="673318"/>
    <lineage>
        <taxon>Bacteria</taxon>
        <taxon>Bacillati</taxon>
        <taxon>Bacillota</taxon>
        <taxon>Bacilli</taxon>
        <taxon>Bacillales</taxon>
        <taxon>Bacillaceae</taxon>
        <taxon>Peribacillus</taxon>
    </lineage>
</organism>
<protein>
    <submittedName>
        <fullName evidence="2">N-acetyltransferase</fullName>
    </submittedName>
</protein>
<reference evidence="2 3" key="1">
    <citation type="submission" date="2017-11" db="EMBL/GenBank/DDBJ databases">
        <title>Comparitive Functional Genomics of Dry Heat Resistant strains isolated from the Viking Spacecraft.</title>
        <authorList>
            <person name="Seuylemezian A."/>
            <person name="Cooper K."/>
            <person name="Vaishampayan P."/>
        </authorList>
    </citation>
    <scope>NUCLEOTIDE SEQUENCE [LARGE SCALE GENOMIC DNA]</scope>
    <source>
        <strain evidence="2 3">V1-29</strain>
    </source>
</reference>
<dbReference type="InterPro" id="IPR050276">
    <property type="entry name" value="MshD_Acetyltransferase"/>
</dbReference>
<dbReference type="CDD" id="cd04301">
    <property type="entry name" value="NAT_SF"/>
    <property type="match status" value="1"/>
</dbReference>
<dbReference type="PROSITE" id="PS51186">
    <property type="entry name" value="GNAT"/>
    <property type="match status" value="1"/>
</dbReference>
<comment type="caution">
    <text evidence="2">The sequence shown here is derived from an EMBL/GenBank/DDBJ whole genome shotgun (WGS) entry which is preliminary data.</text>
</comment>
<dbReference type="OrthoDB" id="5319888at2"/>
<gene>
    <name evidence="2" type="ORF">CUU66_11980</name>
</gene>
<evidence type="ECO:0000259" key="1">
    <source>
        <dbReference type="PROSITE" id="PS51186"/>
    </source>
</evidence>
<dbReference type="InterPro" id="IPR016181">
    <property type="entry name" value="Acyl_CoA_acyltransferase"/>
</dbReference>
<dbReference type="GO" id="GO:0016747">
    <property type="term" value="F:acyltransferase activity, transferring groups other than amino-acyl groups"/>
    <property type="evidence" value="ECO:0007669"/>
    <property type="project" value="InterPro"/>
</dbReference>
<dbReference type="SUPFAM" id="SSF55729">
    <property type="entry name" value="Acyl-CoA N-acyltransferases (Nat)"/>
    <property type="match status" value="1"/>
</dbReference>